<comment type="caution">
    <text evidence="1">The sequence shown here is derived from an EMBL/GenBank/DDBJ whole genome shotgun (WGS) entry which is preliminary data.</text>
</comment>
<dbReference type="EMBL" id="REGN01006827">
    <property type="protein sequence ID" value="RNA08180.1"/>
    <property type="molecule type" value="Genomic_DNA"/>
</dbReference>
<sequence>MKFNKKLLTYILDLKKTDSVELENSIKGILTLLSGVSVNYINFDQDTFMPIDMDKLLKPESTIKDLMKFLKQKKYLVADFKPNLGFIVNRFEQAKYAEIYSTPNTYDYLDDFFLLKHVVNELLRLSKIRNPTSKCQMKFEFFFNVLLDSCLHSKCKILPPLNWYYFMTSLIKSKFGTELEPKMIKLTLMQINNLNSAYSLVKNFLVDTHSFYQFKYETQMIVLEHLVNIFDSQAIDSSLYLVLLTYIKRSKGGSNEVLREVVNFFLSLSKDHYFNPDLSEEKNILDIIVDVMEAIEDHELIRHVIKFEEALDNKFLMNFYLRTRLVVDQCQPFSLINESISLMVEQLTILERN</sequence>
<dbReference type="Proteomes" id="UP000276133">
    <property type="component" value="Unassembled WGS sequence"/>
</dbReference>
<proteinExistence type="predicted"/>
<evidence type="ECO:0000313" key="1">
    <source>
        <dbReference type="EMBL" id="RNA08180.1"/>
    </source>
</evidence>
<organism evidence="1 2">
    <name type="scientific">Brachionus plicatilis</name>
    <name type="common">Marine rotifer</name>
    <name type="synonym">Brachionus muelleri</name>
    <dbReference type="NCBI Taxonomy" id="10195"/>
    <lineage>
        <taxon>Eukaryota</taxon>
        <taxon>Metazoa</taxon>
        <taxon>Spiralia</taxon>
        <taxon>Gnathifera</taxon>
        <taxon>Rotifera</taxon>
        <taxon>Eurotatoria</taxon>
        <taxon>Monogononta</taxon>
        <taxon>Pseudotrocha</taxon>
        <taxon>Ploima</taxon>
        <taxon>Brachionidae</taxon>
        <taxon>Brachionus</taxon>
    </lineage>
</organism>
<reference evidence="1 2" key="1">
    <citation type="journal article" date="2018" name="Sci. Rep.">
        <title>Genomic signatures of local adaptation to the degree of environmental predictability in rotifers.</title>
        <authorList>
            <person name="Franch-Gras L."/>
            <person name="Hahn C."/>
            <person name="Garcia-Roger E.M."/>
            <person name="Carmona M.J."/>
            <person name="Serra M."/>
            <person name="Gomez A."/>
        </authorList>
    </citation>
    <scope>NUCLEOTIDE SEQUENCE [LARGE SCALE GENOMIC DNA]</scope>
    <source>
        <strain evidence="1">HYR1</strain>
    </source>
</reference>
<accession>A0A3M7Q9V0</accession>
<evidence type="ECO:0000313" key="2">
    <source>
        <dbReference type="Proteomes" id="UP000276133"/>
    </source>
</evidence>
<name>A0A3M7Q9V0_BRAPC</name>
<dbReference type="OrthoDB" id="10474563at2759"/>
<dbReference type="AlphaFoldDB" id="A0A3M7Q9V0"/>
<protein>
    <submittedName>
        <fullName evidence="1">Uncharacterized protein</fullName>
    </submittedName>
</protein>
<keyword evidence="2" id="KW-1185">Reference proteome</keyword>
<gene>
    <name evidence="1" type="ORF">BpHYR1_011695</name>
</gene>